<evidence type="ECO:0000313" key="16">
    <source>
        <dbReference type="EMBL" id="CAD5222147.1"/>
    </source>
</evidence>
<evidence type="ECO:0000256" key="1">
    <source>
        <dbReference type="ARBA" id="ARBA00004141"/>
    </source>
</evidence>
<evidence type="ECO:0000256" key="7">
    <source>
        <dbReference type="ARBA" id="ARBA00023053"/>
    </source>
</evidence>
<evidence type="ECO:0000256" key="15">
    <source>
        <dbReference type="SAM" id="Phobius"/>
    </source>
</evidence>
<dbReference type="PANTHER" id="PTHR11690:SF248">
    <property type="entry name" value="PICKPOCKET 17, ISOFORM A"/>
    <property type="match status" value="1"/>
</dbReference>
<gene>
    <name evidence="16" type="ORF">BXYJ_LOCUS7115</name>
</gene>
<keyword evidence="11 13" id="KW-0739">Sodium transport</keyword>
<keyword evidence="10" id="KW-0325">Glycoprotein</keyword>
<dbReference type="SMR" id="A0A1I7RZT9"/>
<dbReference type="GO" id="GO:0015280">
    <property type="term" value="F:ligand-gated sodium channel activity"/>
    <property type="evidence" value="ECO:0007669"/>
    <property type="project" value="TreeGrafter"/>
</dbReference>
<dbReference type="Proteomes" id="UP000582659">
    <property type="component" value="Unassembled WGS sequence"/>
</dbReference>
<dbReference type="AlphaFoldDB" id="A0A1I7RZT9"/>
<evidence type="ECO:0000313" key="17">
    <source>
        <dbReference type="Proteomes" id="UP000095284"/>
    </source>
</evidence>
<dbReference type="PANTHER" id="PTHR11690">
    <property type="entry name" value="AMILORIDE-SENSITIVE SODIUM CHANNEL-RELATED"/>
    <property type="match status" value="1"/>
</dbReference>
<feature type="transmembrane region" description="Helical" evidence="15">
    <location>
        <begin position="51"/>
        <end position="69"/>
    </location>
</feature>
<dbReference type="WBParaSite" id="BXY_0626100.1">
    <property type="protein sequence ID" value="BXY_0626100.1"/>
    <property type="gene ID" value="BXY_0626100"/>
</dbReference>
<protein>
    <submittedName>
        <fullName evidence="16">(pine wood nematode) hypothetical protein</fullName>
    </submittedName>
</protein>
<evidence type="ECO:0000256" key="8">
    <source>
        <dbReference type="ARBA" id="ARBA00023065"/>
    </source>
</evidence>
<keyword evidence="8 13" id="KW-0406">Ion transport</keyword>
<evidence type="ECO:0000256" key="13">
    <source>
        <dbReference type="RuleBase" id="RU000679"/>
    </source>
</evidence>
<keyword evidence="7" id="KW-0915">Sodium</keyword>
<comment type="similarity">
    <text evidence="2 13">Belongs to the amiloride-sensitive sodium channel (TC 1.A.6) family.</text>
</comment>
<dbReference type="PRINTS" id="PR01078">
    <property type="entry name" value="AMINACHANNEL"/>
</dbReference>
<dbReference type="EMBL" id="CAJFCV020000003">
    <property type="protein sequence ID" value="CAG9109240.1"/>
    <property type="molecule type" value="Genomic_DNA"/>
</dbReference>
<evidence type="ECO:0000256" key="11">
    <source>
        <dbReference type="ARBA" id="ARBA00023201"/>
    </source>
</evidence>
<evidence type="ECO:0000256" key="12">
    <source>
        <dbReference type="ARBA" id="ARBA00023303"/>
    </source>
</evidence>
<organism evidence="17 19">
    <name type="scientific">Bursaphelenchus xylophilus</name>
    <name type="common">Pinewood nematode worm</name>
    <name type="synonym">Aphelenchoides xylophilus</name>
    <dbReference type="NCBI Taxonomy" id="6326"/>
    <lineage>
        <taxon>Eukaryota</taxon>
        <taxon>Metazoa</taxon>
        <taxon>Ecdysozoa</taxon>
        <taxon>Nematoda</taxon>
        <taxon>Chromadorea</taxon>
        <taxon>Rhabditida</taxon>
        <taxon>Tylenchina</taxon>
        <taxon>Tylenchomorpha</taxon>
        <taxon>Aphelenchoidea</taxon>
        <taxon>Aphelenchoididae</taxon>
        <taxon>Bursaphelenchus</taxon>
    </lineage>
</organism>
<comment type="subcellular location">
    <subcellularLocation>
        <location evidence="1">Membrane</location>
        <topology evidence="1">Multi-pass membrane protein</topology>
    </subcellularLocation>
</comment>
<keyword evidence="12 13" id="KW-0407">Ion channel</keyword>
<evidence type="ECO:0000256" key="6">
    <source>
        <dbReference type="ARBA" id="ARBA00022989"/>
    </source>
</evidence>
<reference evidence="19" key="1">
    <citation type="submission" date="2016-11" db="UniProtKB">
        <authorList>
            <consortium name="WormBaseParasite"/>
        </authorList>
    </citation>
    <scope>IDENTIFICATION</scope>
</reference>
<dbReference type="Proteomes" id="UP000659654">
    <property type="component" value="Unassembled WGS sequence"/>
</dbReference>
<evidence type="ECO:0000256" key="2">
    <source>
        <dbReference type="ARBA" id="ARBA00007193"/>
    </source>
</evidence>
<dbReference type="Gene3D" id="2.60.470.10">
    <property type="entry name" value="Acid-sensing ion channels like domains"/>
    <property type="match status" value="1"/>
</dbReference>
<dbReference type="Gene3D" id="1.10.287.770">
    <property type="entry name" value="YojJ-like"/>
    <property type="match status" value="1"/>
</dbReference>
<dbReference type="InterPro" id="IPR001873">
    <property type="entry name" value="ENaC"/>
</dbReference>
<dbReference type="GO" id="GO:0005886">
    <property type="term" value="C:plasma membrane"/>
    <property type="evidence" value="ECO:0007669"/>
    <property type="project" value="TreeGrafter"/>
</dbReference>
<reference evidence="16" key="2">
    <citation type="submission" date="2020-09" db="EMBL/GenBank/DDBJ databases">
        <authorList>
            <person name="Kikuchi T."/>
        </authorList>
    </citation>
    <scope>NUCLEOTIDE SEQUENCE</scope>
    <source>
        <strain evidence="16">Ka4C1</strain>
    </source>
</reference>
<sequence>MQAYNRFKDTKRGAKTIYHARSGYKQIRVFPEWTSAHAIPLVGRFHRFCSIFWLAVFLAGLGVVVYMLVEAIKSYKDYKVSVQQTLSFTSYPFPAITICDLNPYKRDIAYQRPEIKKLMDTYSYALQKSFCTNTTCNVPTNKTLDGYMSDYQLTGLKSSTAINSKVQKLLPVIAAQYDMSAAAAQYDDILQGCSFNLQDCQDGDWTKFNSQTMGTCFSYNMKGNKNVTRVGPIYGLRVIAKTNVSQLLPTSSKGGFRVLVHDQGEYPFPDVYGSDVMIESAASLGVSFTEISRLGGHYGSCHDDLPSGYLYTKNYSTEGCMRSEYQAEMVKNCGCYDPTYPAPANASSSSSDATTDLLNSVDDDSSNSTSTASSNETTTAASKSSSRIPMCTTDNLACWDEQLSKTINTNCSQPCHEVSYDTSVSFARWPSGSSSTVGICMSGDYGNETCLEMYQENGALIQVYFEQQSYETMKELAQYPLSTVFSNFGGQLGLWLGGSLIMVVEFVLLLVQCTLALCIPSSDKLLGY</sequence>
<evidence type="ECO:0000256" key="3">
    <source>
        <dbReference type="ARBA" id="ARBA00022448"/>
    </source>
</evidence>
<keyword evidence="4 13" id="KW-0894">Sodium channel</keyword>
<dbReference type="Proteomes" id="UP000095284">
    <property type="component" value="Unplaced"/>
</dbReference>
<evidence type="ECO:0000256" key="4">
    <source>
        <dbReference type="ARBA" id="ARBA00022461"/>
    </source>
</evidence>
<keyword evidence="9 15" id="KW-0472">Membrane</keyword>
<feature type="region of interest" description="Disordered" evidence="14">
    <location>
        <begin position="345"/>
        <end position="384"/>
    </location>
</feature>
<dbReference type="Pfam" id="PF00858">
    <property type="entry name" value="ASC"/>
    <property type="match status" value="1"/>
</dbReference>
<name>A0A1I7RZT9_BURXY</name>
<evidence type="ECO:0000313" key="18">
    <source>
        <dbReference type="Proteomes" id="UP000659654"/>
    </source>
</evidence>
<evidence type="ECO:0000256" key="10">
    <source>
        <dbReference type="ARBA" id="ARBA00023180"/>
    </source>
</evidence>
<evidence type="ECO:0000256" key="9">
    <source>
        <dbReference type="ARBA" id="ARBA00023136"/>
    </source>
</evidence>
<dbReference type="OrthoDB" id="5874059at2759"/>
<proteinExistence type="inferred from homology"/>
<dbReference type="EMBL" id="CAJFDI010000003">
    <property type="protein sequence ID" value="CAD5222147.1"/>
    <property type="molecule type" value="Genomic_DNA"/>
</dbReference>
<keyword evidence="6 15" id="KW-1133">Transmembrane helix</keyword>
<keyword evidence="18" id="KW-1185">Reference proteome</keyword>
<evidence type="ECO:0000256" key="5">
    <source>
        <dbReference type="ARBA" id="ARBA00022692"/>
    </source>
</evidence>
<accession>A0A1I7RZT9</accession>
<keyword evidence="5 13" id="KW-0812">Transmembrane</keyword>
<keyword evidence="3 13" id="KW-0813">Transport</keyword>
<evidence type="ECO:0000313" key="19">
    <source>
        <dbReference type="WBParaSite" id="BXY_0626100.1"/>
    </source>
</evidence>
<dbReference type="eggNOG" id="KOG4294">
    <property type="taxonomic scope" value="Eukaryota"/>
</dbReference>
<evidence type="ECO:0000256" key="14">
    <source>
        <dbReference type="SAM" id="MobiDB-lite"/>
    </source>
</evidence>